<evidence type="ECO:0000256" key="2">
    <source>
        <dbReference type="ARBA" id="ARBA00023604"/>
    </source>
</evidence>
<comment type="caution">
    <text evidence="3">The sequence shown here is derived from an EMBL/GenBank/DDBJ whole genome shotgun (WGS) entry which is preliminary data.</text>
</comment>
<evidence type="ECO:0000313" key="3">
    <source>
        <dbReference type="EMBL" id="KAF7186557.1"/>
    </source>
</evidence>
<evidence type="ECO:0000313" key="4">
    <source>
        <dbReference type="Proteomes" id="UP000660729"/>
    </source>
</evidence>
<dbReference type="NCBIfam" id="NF041278">
    <property type="entry name" value="CmcJ_NvfI_EfuI"/>
    <property type="match status" value="1"/>
</dbReference>
<protein>
    <submittedName>
        <fullName evidence="3">Hydroxylase/desaturase asaB</fullName>
    </submittedName>
</protein>
<sequence>MSLILTDQSFHGAMTTLKAYLPQEDAERLSKSRWAIINMWRPIKPVRRDPLAVCDWQTVRTETDLLPAMLTIPRREYGGKSTQQHERWSAAYNPNHQWYFASDMQPDEALLIKCFDSRKDGTARLAPHAALTIGEESEPARESVELRCLVFWEDQLLE</sequence>
<name>A0A8H6R9W4_9PEZI</name>
<accession>A0A8H6R9W4</accession>
<keyword evidence="1" id="KW-0560">Oxidoreductase</keyword>
<dbReference type="PANTHER" id="PTHR34598">
    <property type="entry name" value="BLL6449 PROTEIN"/>
    <property type="match status" value="1"/>
</dbReference>
<dbReference type="AlphaFoldDB" id="A0A8H6R9W4"/>
<dbReference type="Proteomes" id="UP000660729">
    <property type="component" value="Unassembled WGS sequence"/>
</dbReference>
<dbReference type="EMBL" id="JABCIY010000251">
    <property type="protein sequence ID" value="KAF7186557.1"/>
    <property type="molecule type" value="Genomic_DNA"/>
</dbReference>
<proteinExistence type="inferred from homology"/>
<dbReference type="OrthoDB" id="412788at2759"/>
<keyword evidence="4" id="KW-1185">Reference proteome</keyword>
<gene>
    <name evidence="3" type="ORF">HII31_12115</name>
</gene>
<evidence type="ECO:0000256" key="1">
    <source>
        <dbReference type="ARBA" id="ARBA00023002"/>
    </source>
</evidence>
<comment type="similarity">
    <text evidence="2">Belongs to the asaB hydroxylase/desaturase family.</text>
</comment>
<dbReference type="PANTHER" id="PTHR34598:SF3">
    <property type="entry name" value="OXIDOREDUCTASE AN1597"/>
    <property type="match status" value="1"/>
</dbReference>
<dbReference type="GO" id="GO:0016491">
    <property type="term" value="F:oxidoreductase activity"/>
    <property type="evidence" value="ECO:0007669"/>
    <property type="project" value="UniProtKB-KW"/>
</dbReference>
<dbReference type="InterPro" id="IPR044053">
    <property type="entry name" value="AsaB-like"/>
</dbReference>
<organism evidence="3 4">
    <name type="scientific">Pseudocercospora fuligena</name>
    <dbReference type="NCBI Taxonomy" id="685502"/>
    <lineage>
        <taxon>Eukaryota</taxon>
        <taxon>Fungi</taxon>
        <taxon>Dikarya</taxon>
        <taxon>Ascomycota</taxon>
        <taxon>Pezizomycotina</taxon>
        <taxon>Dothideomycetes</taxon>
        <taxon>Dothideomycetidae</taxon>
        <taxon>Mycosphaerellales</taxon>
        <taxon>Mycosphaerellaceae</taxon>
        <taxon>Pseudocercospora</taxon>
    </lineage>
</organism>
<reference evidence="3" key="1">
    <citation type="submission" date="2020-04" db="EMBL/GenBank/DDBJ databases">
        <title>Draft genome resource of the tomato pathogen Pseudocercospora fuligena.</title>
        <authorList>
            <person name="Zaccaron A."/>
        </authorList>
    </citation>
    <scope>NUCLEOTIDE SEQUENCE</scope>
    <source>
        <strain evidence="3">PF001</strain>
    </source>
</reference>